<comment type="similarity">
    <text evidence="3">Belongs to the glycosyltransferase 6 family.</text>
</comment>
<evidence type="ECO:0000256" key="12">
    <source>
        <dbReference type="ARBA" id="ARBA00058922"/>
    </source>
</evidence>
<dbReference type="PANTHER" id="PTHR10462:SF27">
    <property type="entry name" value="GLYCOSYLTRANSFERASE 6 DOMAIN-CONTAINING PROTEIN 1-RELATED"/>
    <property type="match status" value="1"/>
</dbReference>
<feature type="binding site" evidence="14">
    <location>
        <position position="86"/>
    </location>
    <ligand>
        <name>UDP-N-acetyl-alpha-D-galactosamine</name>
        <dbReference type="ChEBI" id="CHEBI:67138"/>
    </ligand>
</feature>
<dbReference type="GO" id="GO:0005975">
    <property type="term" value="P:carbohydrate metabolic process"/>
    <property type="evidence" value="ECO:0007669"/>
    <property type="project" value="InterPro"/>
</dbReference>
<dbReference type="AlphaFoldDB" id="A0A8C8Z4I6"/>
<evidence type="ECO:0000256" key="2">
    <source>
        <dbReference type="ARBA" id="ARBA00004606"/>
    </source>
</evidence>
<evidence type="ECO:0000256" key="1">
    <source>
        <dbReference type="ARBA" id="ARBA00001936"/>
    </source>
</evidence>
<dbReference type="Proteomes" id="UP000694414">
    <property type="component" value="Unplaced"/>
</dbReference>
<keyword evidence="15" id="KW-0732">Signal</keyword>
<name>A0A8C8Z4I6_PROSS</name>
<evidence type="ECO:0000256" key="7">
    <source>
        <dbReference type="ARBA" id="ARBA00022723"/>
    </source>
</evidence>
<dbReference type="FunFam" id="3.90.550.10:FF:000022">
    <property type="entry name" value="Histo-blood group ABO system transferase"/>
    <property type="match status" value="1"/>
</dbReference>
<dbReference type="Ensembl" id="ENSPSMT00000011402.1">
    <property type="protein sequence ID" value="ENSPSMP00000009729.1"/>
    <property type="gene ID" value="ENSPSMG00000007110.1"/>
</dbReference>
<evidence type="ECO:0000256" key="6">
    <source>
        <dbReference type="ARBA" id="ARBA00022692"/>
    </source>
</evidence>
<evidence type="ECO:0000256" key="3">
    <source>
        <dbReference type="ARBA" id="ARBA00010413"/>
    </source>
</evidence>
<keyword evidence="7" id="KW-0479">Metal-binding</keyword>
<dbReference type="GeneTree" id="ENSGT00950000182858"/>
<sequence>MNSKRRILLLISSVLSLILVDRYFRNQVEPQLSDWFTPRNRPDVITTTDWLAPVMWDGTFDRQALEKYYRRQNITVGLAVFATGRFADEHLRSFLQTANKHFMAGHRVVFYIIADVLFHLPAVELDPLRTLKVLPVGRESRWHDPNLVHMRSLGEYVVRRIRAEVDFLFSMTVNQVFQNEFGVEALGASVAQLHPWWYFRNSRNFPYERKPDSAAYIPFGQGDFYYDSSIVGGTPHNVLNFIEKYLGGVIHDLERGLNSTYERHLNKYFFLNKPTKLLSPEYNWDAAFYPPDEIRYVRVVRYSGSR</sequence>
<organism evidence="16 17">
    <name type="scientific">Prolemur simus</name>
    <name type="common">Greater bamboo lemur</name>
    <name type="synonym">Hapalemur simus</name>
    <dbReference type="NCBI Taxonomy" id="1328070"/>
    <lineage>
        <taxon>Eukaryota</taxon>
        <taxon>Metazoa</taxon>
        <taxon>Chordata</taxon>
        <taxon>Craniata</taxon>
        <taxon>Vertebrata</taxon>
        <taxon>Euteleostomi</taxon>
        <taxon>Mammalia</taxon>
        <taxon>Eutheria</taxon>
        <taxon>Euarchontoglires</taxon>
        <taxon>Primates</taxon>
        <taxon>Strepsirrhini</taxon>
        <taxon>Lemuriformes</taxon>
        <taxon>Lemuridae</taxon>
        <taxon>Prolemur</taxon>
    </lineage>
</organism>
<evidence type="ECO:0000256" key="13">
    <source>
        <dbReference type="PIRSR" id="PIRSR605076-1"/>
    </source>
</evidence>
<evidence type="ECO:0000256" key="10">
    <source>
        <dbReference type="ARBA" id="ARBA00023136"/>
    </source>
</evidence>
<evidence type="ECO:0000256" key="9">
    <source>
        <dbReference type="ARBA" id="ARBA00022989"/>
    </source>
</evidence>
<keyword evidence="4" id="KW-0328">Glycosyltransferase</keyword>
<evidence type="ECO:0000313" key="16">
    <source>
        <dbReference type="Ensembl" id="ENSPSMP00000009729.1"/>
    </source>
</evidence>
<keyword evidence="11" id="KW-0325">Glycoprotein</keyword>
<keyword evidence="8" id="KW-0735">Signal-anchor</keyword>
<dbReference type="Pfam" id="PF03414">
    <property type="entry name" value="Glyco_transf_6"/>
    <property type="match status" value="1"/>
</dbReference>
<comment type="cofactor">
    <cofactor evidence="1">
        <name>Mn(2+)</name>
        <dbReference type="ChEBI" id="CHEBI:29035"/>
    </cofactor>
</comment>
<keyword evidence="17" id="KW-1185">Reference proteome</keyword>
<dbReference type="GO" id="GO:0016758">
    <property type="term" value="F:hexosyltransferase activity"/>
    <property type="evidence" value="ECO:0007669"/>
    <property type="project" value="InterPro"/>
</dbReference>
<dbReference type="GO" id="GO:0031982">
    <property type="term" value="C:vesicle"/>
    <property type="evidence" value="ECO:0007669"/>
    <property type="project" value="TreeGrafter"/>
</dbReference>
<protein>
    <submittedName>
        <fullName evidence="16">Glycosyltransferase 6 domain containing 1</fullName>
    </submittedName>
</protein>
<evidence type="ECO:0000256" key="14">
    <source>
        <dbReference type="PIRSR" id="PIRSR605076-2"/>
    </source>
</evidence>
<feature type="chain" id="PRO_5034374751" evidence="15">
    <location>
        <begin position="23"/>
        <end position="306"/>
    </location>
</feature>
<keyword evidence="5" id="KW-0808">Transferase</keyword>
<evidence type="ECO:0000313" key="17">
    <source>
        <dbReference type="Proteomes" id="UP000694414"/>
    </source>
</evidence>
<dbReference type="PANTHER" id="PTHR10462">
    <property type="entry name" value="GLYCOSYLTRANSFERASE-RELATED"/>
    <property type="match status" value="1"/>
</dbReference>
<gene>
    <name evidence="16" type="primary">GLT6D1</name>
</gene>
<dbReference type="InterPro" id="IPR029044">
    <property type="entry name" value="Nucleotide-diphossugar_trans"/>
</dbReference>
<dbReference type="GO" id="GO:0005794">
    <property type="term" value="C:Golgi apparatus"/>
    <property type="evidence" value="ECO:0007669"/>
    <property type="project" value="TreeGrafter"/>
</dbReference>
<dbReference type="SUPFAM" id="SSF53448">
    <property type="entry name" value="Nucleotide-diphospho-sugar transferases"/>
    <property type="match status" value="1"/>
</dbReference>
<comment type="function">
    <text evidence="12">Synthesizes the galactose-alpha(1,3)-galactose group by catalyzing the transfer of a galactose residue, with an alpha-1,3 linkage, on terminal lactosaminide (Gal-beta-1,4-GlcNAc-R) disaccharide borne by a glycoprotein or a glycolipid. Preferentially glycosylates proteins, can synthesize galactose-alpha(1,3)-galactose on glycoproteins but cannot synthesize the glycolipid called isogloboside 3 (iGb3).</text>
</comment>
<reference evidence="16" key="1">
    <citation type="submission" date="2025-08" db="UniProtKB">
        <authorList>
            <consortium name="Ensembl"/>
        </authorList>
    </citation>
    <scope>IDENTIFICATION</scope>
</reference>
<feature type="signal peptide" evidence="15">
    <location>
        <begin position="1"/>
        <end position="22"/>
    </location>
</feature>
<evidence type="ECO:0000256" key="15">
    <source>
        <dbReference type="SAM" id="SignalP"/>
    </source>
</evidence>
<proteinExistence type="inferred from homology"/>
<dbReference type="InterPro" id="IPR005076">
    <property type="entry name" value="Glyco_trans_6"/>
</dbReference>
<evidence type="ECO:0000256" key="11">
    <source>
        <dbReference type="ARBA" id="ARBA00023180"/>
    </source>
</evidence>
<reference evidence="16" key="2">
    <citation type="submission" date="2025-09" db="UniProtKB">
        <authorList>
            <consortium name="Ensembl"/>
        </authorList>
    </citation>
    <scope>IDENTIFICATION</scope>
</reference>
<evidence type="ECO:0000256" key="5">
    <source>
        <dbReference type="ARBA" id="ARBA00022679"/>
    </source>
</evidence>
<keyword evidence="9" id="KW-1133">Transmembrane helix</keyword>
<feature type="binding site" evidence="14">
    <location>
        <position position="194"/>
    </location>
    <ligand>
        <name>an alpha-L-fucosyl-(1-&gt;2)-beta-D-galactosyl derivative</name>
        <dbReference type="ChEBI" id="CHEBI:140327"/>
    </ligand>
</feature>
<evidence type="ECO:0000256" key="8">
    <source>
        <dbReference type="ARBA" id="ARBA00022968"/>
    </source>
</evidence>
<dbReference type="Gene3D" id="3.90.550.10">
    <property type="entry name" value="Spore Coat Polysaccharide Biosynthesis Protein SpsA, Chain A"/>
    <property type="match status" value="1"/>
</dbReference>
<keyword evidence="6" id="KW-0812">Transmembrane</keyword>
<evidence type="ECO:0000256" key="4">
    <source>
        <dbReference type="ARBA" id="ARBA00022676"/>
    </source>
</evidence>
<dbReference type="GO" id="GO:0046872">
    <property type="term" value="F:metal ion binding"/>
    <property type="evidence" value="ECO:0007669"/>
    <property type="project" value="UniProtKB-KW"/>
</dbReference>
<accession>A0A8C8Z4I6</accession>
<feature type="binding site" evidence="14">
    <location>
        <position position="262"/>
    </location>
    <ligand>
        <name>an alpha-L-fucosyl-(1-&gt;2)-beta-D-galactosyl derivative</name>
        <dbReference type="ChEBI" id="CHEBI:140327"/>
    </ligand>
</feature>
<feature type="active site" description="Nucleophile" evidence="13">
    <location>
        <position position="262"/>
    </location>
</feature>
<keyword evidence="10" id="KW-0472">Membrane</keyword>
<dbReference type="GO" id="GO:0016020">
    <property type="term" value="C:membrane"/>
    <property type="evidence" value="ECO:0007669"/>
    <property type="project" value="UniProtKB-SubCell"/>
</dbReference>
<comment type="subcellular location">
    <subcellularLocation>
        <location evidence="2">Membrane</location>
        <topology evidence="2">Single-pass type II membrane protein</topology>
    </subcellularLocation>
</comment>
<feature type="binding site" evidence="14">
    <location>
        <position position="285"/>
    </location>
    <ligand>
        <name>an alpha-L-fucosyl-(1-&gt;2)-beta-D-galactosyl derivative</name>
        <dbReference type="ChEBI" id="CHEBI:140327"/>
    </ligand>
</feature>